<keyword evidence="5 8" id="KW-1133">Transmembrane helix</keyword>
<comment type="similarity">
    <text evidence="2">Belongs to the major facilitator superfamily. TCR/Tet family.</text>
</comment>
<dbReference type="SUPFAM" id="SSF103473">
    <property type="entry name" value="MFS general substrate transporter"/>
    <property type="match status" value="2"/>
</dbReference>
<feature type="transmembrane region" description="Helical" evidence="8">
    <location>
        <begin position="280"/>
        <end position="301"/>
    </location>
</feature>
<feature type="transmembrane region" description="Helical" evidence="8">
    <location>
        <begin position="94"/>
        <end position="111"/>
    </location>
</feature>
<dbReference type="AlphaFoldDB" id="W2RZ03"/>
<protein>
    <recommendedName>
        <fullName evidence="9">Major facilitator superfamily (MFS) profile domain-containing protein</fullName>
    </recommendedName>
</protein>
<feature type="transmembrane region" description="Helical" evidence="8">
    <location>
        <begin position="214"/>
        <end position="234"/>
    </location>
</feature>
<feature type="transmembrane region" description="Helical" evidence="8">
    <location>
        <begin position="254"/>
        <end position="274"/>
    </location>
</feature>
<reference evidence="10 11" key="1">
    <citation type="submission" date="2013-03" db="EMBL/GenBank/DDBJ databases">
        <title>The Genome Sequence of Phialophora europaea CBS 101466.</title>
        <authorList>
            <consortium name="The Broad Institute Genomics Platform"/>
            <person name="Cuomo C."/>
            <person name="de Hoog S."/>
            <person name="Gorbushina A."/>
            <person name="Walker B."/>
            <person name="Young S.K."/>
            <person name="Zeng Q."/>
            <person name="Gargeya S."/>
            <person name="Fitzgerald M."/>
            <person name="Haas B."/>
            <person name="Abouelleil A."/>
            <person name="Allen A.W."/>
            <person name="Alvarado L."/>
            <person name="Arachchi H.M."/>
            <person name="Berlin A.M."/>
            <person name="Chapman S.B."/>
            <person name="Gainer-Dewar J."/>
            <person name="Goldberg J."/>
            <person name="Griggs A."/>
            <person name="Gujja S."/>
            <person name="Hansen M."/>
            <person name="Howarth C."/>
            <person name="Imamovic A."/>
            <person name="Ireland A."/>
            <person name="Larimer J."/>
            <person name="McCowan C."/>
            <person name="Murphy C."/>
            <person name="Pearson M."/>
            <person name="Poon T.W."/>
            <person name="Priest M."/>
            <person name="Roberts A."/>
            <person name="Saif S."/>
            <person name="Shea T."/>
            <person name="Sisk P."/>
            <person name="Sykes S."/>
            <person name="Wortman J."/>
            <person name="Nusbaum C."/>
            <person name="Birren B."/>
        </authorList>
    </citation>
    <scope>NUCLEOTIDE SEQUENCE [LARGE SCALE GENOMIC DNA]</scope>
    <source>
        <strain evidence="10 11">CBS 101466</strain>
    </source>
</reference>
<dbReference type="VEuPathDB" id="FungiDB:HMPREF1541_02930"/>
<feature type="transmembrane region" description="Helical" evidence="8">
    <location>
        <begin position="182"/>
        <end position="202"/>
    </location>
</feature>
<dbReference type="HOGENOM" id="CLU_000960_22_1_1"/>
<dbReference type="Proteomes" id="UP000030752">
    <property type="component" value="Unassembled WGS sequence"/>
</dbReference>
<evidence type="ECO:0000313" key="11">
    <source>
        <dbReference type="Proteomes" id="UP000030752"/>
    </source>
</evidence>
<dbReference type="OrthoDB" id="10021397at2759"/>
<evidence type="ECO:0000256" key="3">
    <source>
        <dbReference type="ARBA" id="ARBA00022448"/>
    </source>
</evidence>
<dbReference type="RefSeq" id="XP_008715507.1">
    <property type="nucleotide sequence ID" value="XM_008717285.1"/>
</dbReference>
<dbReference type="PANTHER" id="PTHR23501">
    <property type="entry name" value="MAJOR FACILITATOR SUPERFAMILY"/>
    <property type="match status" value="1"/>
</dbReference>
<feature type="transmembrane region" description="Helical" evidence="8">
    <location>
        <begin position="450"/>
        <end position="473"/>
    </location>
</feature>
<feature type="domain" description="Major facilitator superfamily (MFS) profile" evidence="9">
    <location>
        <begin position="59"/>
        <end position="560"/>
    </location>
</feature>
<feature type="transmembrane region" description="Helical" evidence="8">
    <location>
        <begin position="523"/>
        <end position="544"/>
    </location>
</feature>
<feature type="region of interest" description="Disordered" evidence="7">
    <location>
        <begin position="1"/>
        <end position="22"/>
    </location>
</feature>
<dbReference type="EMBL" id="KB822719">
    <property type="protein sequence ID" value="ETN40998.1"/>
    <property type="molecule type" value="Genomic_DNA"/>
</dbReference>
<evidence type="ECO:0000259" key="9">
    <source>
        <dbReference type="PROSITE" id="PS50850"/>
    </source>
</evidence>
<feature type="compositionally biased region" description="Polar residues" evidence="7">
    <location>
        <begin position="12"/>
        <end position="21"/>
    </location>
</feature>
<dbReference type="GeneID" id="19970269"/>
<dbReference type="eggNOG" id="KOG0254">
    <property type="taxonomic scope" value="Eukaryota"/>
</dbReference>
<sequence>MTAEPMDPELQPMSNKASKLSSVPIETPQAINYEKEVESVDSKTPDIQDYPHGVRLAAIAVSLMLGMFLVALDNTILSTAIPKITDEFRDLNKVAWYGSAYFMTFGGFQSTWGKFYKYFPIKLWFLVAIFVFEVGSLICGVAQGPTTLIVGRAIAGFGGAGVTVGAYTILAFAAAPEMRPRLLGLTGATYGIAAVLGPLIGGAFTDKVTWRWCFYINLPIGGVAAAIVLFYFQVPSHAKPAQATWQEKLLQMDLIGAALMIGLIVSYLLALQYGGQTHPWSSSVVIGLLVGFVAMLVAFIAWEIFQKERAMVVGRLFAKRYVCIGSLFMFFFGGAYLVILYYIPIYFQSISNSSPIGSGVKMLALIIPLTIAAIVQGFALSRVGIVPLFWIGGGALGTIGTGLFYTMDTETSTGKWIGYQIIVGFTCGFVFQVALANAQVHATTEDMSQVMAIINLCLTLGGCFFVSAAQSAFNNQLIKALGTTLPEIDPAIILGTGATQIREAFTAAQVPFVIDAYVTGLRAVFAITIAAFGVSTLIGPFGSWKKLHGEDLMKAAAGGA</sequence>
<evidence type="ECO:0000256" key="6">
    <source>
        <dbReference type="ARBA" id="ARBA00023136"/>
    </source>
</evidence>
<dbReference type="GO" id="GO:0022857">
    <property type="term" value="F:transmembrane transporter activity"/>
    <property type="evidence" value="ECO:0007669"/>
    <property type="project" value="InterPro"/>
</dbReference>
<organism evidence="10 11">
    <name type="scientific">Cyphellophora europaea (strain CBS 101466)</name>
    <name type="common">Phialophora europaea</name>
    <dbReference type="NCBI Taxonomy" id="1220924"/>
    <lineage>
        <taxon>Eukaryota</taxon>
        <taxon>Fungi</taxon>
        <taxon>Dikarya</taxon>
        <taxon>Ascomycota</taxon>
        <taxon>Pezizomycotina</taxon>
        <taxon>Eurotiomycetes</taxon>
        <taxon>Chaetothyriomycetidae</taxon>
        <taxon>Chaetothyriales</taxon>
        <taxon>Cyphellophoraceae</taxon>
        <taxon>Cyphellophora</taxon>
    </lineage>
</organism>
<dbReference type="Pfam" id="PF07690">
    <property type="entry name" value="MFS_1"/>
    <property type="match status" value="1"/>
</dbReference>
<comment type="subcellular location">
    <subcellularLocation>
        <location evidence="1">Membrane</location>
        <topology evidence="1">Multi-pass membrane protein</topology>
    </subcellularLocation>
</comment>
<dbReference type="GO" id="GO:0005886">
    <property type="term" value="C:plasma membrane"/>
    <property type="evidence" value="ECO:0007669"/>
    <property type="project" value="TreeGrafter"/>
</dbReference>
<dbReference type="InterPro" id="IPR036259">
    <property type="entry name" value="MFS_trans_sf"/>
</dbReference>
<evidence type="ECO:0000256" key="7">
    <source>
        <dbReference type="SAM" id="MobiDB-lite"/>
    </source>
</evidence>
<feature type="transmembrane region" description="Helical" evidence="8">
    <location>
        <begin position="53"/>
        <end position="72"/>
    </location>
</feature>
<proteinExistence type="inferred from homology"/>
<name>W2RZ03_CYPE1</name>
<evidence type="ECO:0000256" key="2">
    <source>
        <dbReference type="ARBA" id="ARBA00007520"/>
    </source>
</evidence>
<keyword evidence="6 8" id="KW-0472">Membrane</keyword>
<feature type="transmembrane region" description="Helical" evidence="8">
    <location>
        <begin position="321"/>
        <end position="343"/>
    </location>
</feature>
<evidence type="ECO:0000313" key="10">
    <source>
        <dbReference type="EMBL" id="ETN40998.1"/>
    </source>
</evidence>
<feature type="transmembrane region" description="Helical" evidence="8">
    <location>
        <begin position="149"/>
        <end position="175"/>
    </location>
</feature>
<keyword evidence="11" id="KW-1185">Reference proteome</keyword>
<feature type="transmembrane region" description="Helical" evidence="8">
    <location>
        <begin position="417"/>
        <end position="438"/>
    </location>
</feature>
<accession>W2RZ03</accession>
<dbReference type="Gene3D" id="1.20.1250.20">
    <property type="entry name" value="MFS general substrate transporter like domains"/>
    <property type="match status" value="2"/>
</dbReference>
<gene>
    <name evidence="10" type="ORF">HMPREF1541_02930</name>
</gene>
<dbReference type="PANTHER" id="PTHR23501:SF177">
    <property type="entry name" value="MAJOR FACILITATOR SUPERFAMILY (MFS) PROFILE DOMAIN-CONTAINING PROTEIN-RELATED"/>
    <property type="match status" value="1"/>
</dbReference>
<feature type="transmembrane region" description="Helical" evidence="8">
    <location>
        <begin position="363"/>
        <end position="381"/>
    </location>
</feature>
<evidence type="ECO:0000256" key="5">
    <source>
        <dbReference type="ARBA" id="ARBA00022989"/>
    </source>
</evidence>
<keyword evidence="4 8" id="KW-0812">Transmembrane</keyword>
<dbReference type="CDD" id="cd17502">
    <property type="entry name" value="MFS_Azr1_MDR_like"/>
    <property type="match status" value="1"/>
</dbReference>
<dbReference type="InParanoid" id="W2RZ03"/>
<feature type="transmembrane region" description="Helical" evidence="8">
    <location>
        <begin position="123"/>
        <end position="143"/>
    </location>
</feature>
<dbReference type="FunFam" id="1.20.1250.20:FF:000489">
    <property type="entry name" value="MFS general substrate transporter"/>
    <property type="match status" value="1"/>
</dbReference>
<dbReference type="InterPro" id="IPR011701">
    <property type="entry name" value="MFS"/>
</dbReference>
<evidence type="ECO:0000256" key="1">
    <source>
        <dbReference type="ARBA" id="ARBA00004141"/>
    </source>
</evidence>
<dbReference type="PROSITE" id="PS50850">
    <property type="entry name" value="MFS"/>
    <property type="match status" value="1"/>
</dbReference>
<evidence type="ECO:0000256" key="8">
    <source>
        <dbReference type="SAM" id="Phobius"/>
    </source>
</evidence>
<dbReference type="InterPro" id="IPR020846">
    <property type="entry name" value="MFS_dom"/>
</dbReference>
<evidence type="ECO:0000256" key="4">
    <source>
        <dbReference type="ARBA" id="ARBA00022692"/>
    </source>
</evidence>
<dbReference type="FunCoup" id="W2RZ03">
    <property type="interactions" value="62"/>
</dbReference>
<keyword evidence="3" id="KW-0813">Transport</keyword>
<feature type="transmembrane region" description="Helical" evidence="8">
    <location>
        <begin position="388"/>
        <end position="405"/>
    </location>
</feature>